<organism evidence="2 3">
    <name type="scientific">Lineolata rhizophorae</name>
    <dbReference type="NCBI Taxonomy" id="578093"/>
    <lineage>
        <taxon>Eukaryota</taxon>
        <taxon>Fungi</taxon>
        <taxon>Dikarya</taxon>
        <taxon>Ascomycota</taxon>
        <taxon>Pezizomycotina</taxon>
        <taxon>Dothideomycetes</taxon>
        <taxon>Dothideomycetes incertae sedis</taxon>
        <taxon>Lineolatales</taxon>
        <taxon>Lineolataceae</taxon>
        <taxon>Lineolata</taxon>
    </lineage>
</organism>
<feature type="compositionally biased region" description="Basic and acidic residues" evidence="1">
    <location>
        <begin position="18"/>
        <end position="29"/>
    </location>
</feature>
<name>A0A6A6NXB9_9PEZI</name>
<feature type="compositionally biased region" description="Acidic residues" evidence="1">
    <location>
        <begin position="102"/>
        <end position="117"/>
    </location>
</feature>
<dbReference type="EMBL" id="MU001684">
    <property type="protein sequence ID" value="KAF2456117.1"/>
    <property type="molecule type" value="Genomic_DNA"/>
</dbReference>
<feature type="region of interest" description="Disordered" evidence="1">
    <location>
        <begin position="1"/>
        <end position="117"/>
    </location>
</feature>
<evidence type="ECO:0000313" key="3">
    <source>
        <dbReference type="Proteomes" id="UP000799766"/>
    </source>
</evidence>
<dbReference type="AlphaFoldDB" id="A0A6A6NXB9"/>
<gene>
    <name evidence="2" type="ORF">BDY21DRAFT_56371</name>
</gene>
<evidence type="ECO:0000256" key="1">
    <source>
        <dbReference type="SAM" id="MobiDB-lite"/>
    </source>
</evidence>
<proteinExistence type="predicted"/>
<feature type="compositionally biased region" description="Basic and acidic residues" evidence="1">
    <location>
        <begin position="77"/>
        <end position="87"/>
    </location>
</feature>
<keyword evidence="3" id="KW-1185">Reference proteome</keyword>
<accession>A0A6A6NXB9</accession>
<dbReference type="Proteomes" id="UP000799766">
    <property type="component" value="Unassembled WGS sequence"/>
</dbReference>
<reference evidence="2" key="1">
    <citation type="journal article" date="2020" name="Stud. Mycol.">
        <title>101 Dothideomycetes genomes: a test case for predicting lifestyles and emergence of pathogens.</title>
        <authorList>
            <person name="Haridas S."/>
            <person name="Albert R."/>
            <person name="Binder M."/>
            <person name="Bloem J."/>
            <person name="Labutti K."/>
            <person name="Salamov A."/>
            <person name="Andreopoulos B."/>
            <person name="Baker S."/>
            <person name="Barry K."/>
            <person name="Bills G."/>
            <person name="Bluhm B."/>
            <person name="Cannon C."/>
            <person name="Castanera R."/>
            <person name="Culley D."/>
            <person name="Daum C."/>
            <person name="Ezra D."/>
            <person name="Gonzalez J."/>
            <person name="Henrissat B."/>
            <person name="Kuo A."/>
            <person name="Liang C."/>
            <person name="Lipzen A."/>
            <person name="Lutzoni F."/>
            <person name="Magnuson J."/>
            <person name="Mondo S."/>
            <person name="Nolan M."/>
            <person name="Ohm R."/>
            <person name="Pangilinan J."/>
            <person name="Park H.-J."/>
            <person name="Ramirez L."/>
            <person name="Alfaro M."/>
            <person name="Sun H."/>
            <person name="Tritt A."/>
            <person name="Yoshinaga Y."/>
            <person name="Zwiers L.-H."/>
            <person name="Turgeon B."/>
            <person name="Goodwin S."/>
            <person name="Spatafora J."/>
            <person name="Crous P."/>
            <person name="Grigoriev I."/>
        </authorList>
    </citation>
    <scope>NUCLEOTIDE SEQUENCE</scope>
    <source>
        <strain evidence="2">ATCC 16933</strain>
    </source>
</reference>
<evidence type="ECO:0000313" key="2">
    <source>
        <dbReference type="EMBL" id="KAF2456117.1"/>
    </source>
</evidence>
<protein>
    <submittedName>
        <fullName evidence="2">Uncharacterized protein</fullName>
    </submittedName>
</protein>
<sequence length="117" mass="12984">MLTLPRSRTYPDSEQEEEVRQGFDPDKARLVNPPQEHNLNAPFAVGDDEEDEAGSSAAAAKSSPHLIDVGGEAEASEWQRRDYRGENEEPPPSAGPRYGSYVDEENPWGGREEEDGR</sequence>